<dbReference type="OrthoDB" id="10573207at2759"/>
<dbReference type="AlphaFoldDB" id="A0A9P8WIL0"/>
<comment type="caution">
    <text evidence="3">The sequence shown here is derived from an EMBL/GenBank/DDBJ whole genome shotgun (WGS) entry which is preliminary data.</text>
</comment>
<feature type="signal peptide" evidence="2">
    <location>
        <begin position="1"/>
        <end position="18"/>
    </location>
</feature>
<organism evidence="3 4">
    <name type="scientific">Thelonectria olida</name>
    <dbReference type="NCBI Taxonomy" id="1576542"/>
    <lineage>
        <taxon>Eukaryota</taxon>
        <taxon>Fungi</taxon>
        <taxon>Dikarya</taxon>
        <taxon>Ascomycota</taxon>
        <taxon>Pezizomycotina</taxon>
        <taxon>Sordariomycetes</taxon>
        <taxon>Hypocreomycetidae</taxon>
        <taxon>Hypocreales</taxon>
        <taxon>Nectriaceae</taxon>
        <taxon>Thelonectria</taxon>
    </lineage>
</organism>
<dbReference type="PANTHER" id="PTHR40640">
    <property type="entry name" value="ANCHORED GLYCOPROTEIN, PUTATIVE (AFU_ORTHOLOGUE AFUA_8G04860)-RELATED"/>
    <property type="match status" value="1"/>
</dbReference>
<evidence type="ECO:0000256" key="1">
    <source>
        <dbReference type="SAM" id="MobiDB-lite"/>
    </source>
</evidence>
<protein>
    <submittedName>
        <fullName evidence="3">Uncharacterized protein</fullName>
    </submittedName>
</protein>
<feature type="region of interest" description="Disordered" evidence="1">
    <location>
        <begin position="161"/>
        <end position="235"/>
    </location>
</feature>
<name>A0A9P8WIL0_9HYPO</name>
<dbReference type="EMBL" id="JAGPYM010000001">
    <property type="protein sequence ID" value="KAH6900585.1"/>
    <property type="molecule type" value="Genomic_DNA"/>
</dbReference>
<evidence type="ECO:0000313" key="3">
    <source>
        <dbReference type="EMBL" id="KAH6900585.1"/>
    </source>
</evidence>
<sequence>MVAIHLLAGLALAATAAAEPLVTAWLPNLASPYFRLTLLGSIISSNEDATTVSVHCPARPIETTYCPMFNYMTVTYGPSTLGFIYTKYQSGSDSYTDLRLIETLGCVMYPSSAVCVDSFTDAGGEGGWSDIGTQTWTDLERYTDVNVVTISITAGAAKATTTESASTAQATPGSSGALSTLAPTAPSTTPLPTPETSSIFPNGTSHTTTSASLTEPESTSDAESTPPAITANGAHSLSAQHPGMIGIAAIVAAVVFM</sequence>
<keyword evidence="4" id="KW-1185">Reference proteome</keyword>
<proteinExistence type="predicted"/>
<gene>
    <name evidence="3" type="ORF">B0T10DRAFT_471092</name>
</gene>
<feature type="compositionally biased region" description="Low complexity" evidence="1">
    <location>
        <begin position="161"/>
        <end position="198"/>
    </location>
</feature>
<dbReference type="Proteomes" id="UP000777438">
    <property type="component" value="Unassembled WGS sequence"/>
</dbReference>
<evidence type="ECO:0000313" key="4">
    <source>
        <dbReference type="Proteomes" id="UP000777438"/>
    </source>
</evidence>
<reference evidence="3 4" key="1">
    <citation type="journal article" date="2021" name="Nat. Commun.">
        <title>Genetic determinants of endophytism in the Arabidopsis root mycobiome.</title>
        <authorList>
            <person name="Mesny F."/>
            <person name="Miyauchi S."/>
            <person name="Thiergart T."/>
            <person name="Pickel B."/>
            <person name="Atanasova L."/>
            <person name="Karlsson M."/>
            <person name="Huettel B."/>
            <person name="Barry K.W."/>
            <person name="Haridas S."/>
            <person name="Chen C."/>
            <person name="Bauer D."/>
            <person name="Andreopoulos W."/>
            <person name="Pangilinan J."/>
            <person name="LaButti K."/>
            <person name="Riley R."/>
            <person name="Lipzen A."/>
            <person name="Clum A."/>
            <person name="Drula E."/>
            <person name="Henrissat B."/>
            <person name="Kohler A."/>
            <person name="Grigoriev I.V."/>
            <person name="Martin F.M."/>
            <person name="Hacquard S."/>
        </authorList>
    </citation>
    <scope>NUCLEOTIDE SEQUENCE [LARGE SCALE GENOMIC DNA]</scope>
    <source>
        <strain evidence="3 4">MPI-CAGE-CH-0241</strain>
    </source>
</reference>
<keyword evidence="2" id="KW-0732">Signal</keyword>
<evidence type="ECO:0000256" key="2">
    <source>
        <dbReference type="SAM" id="SignalP"/>
    </source>
</evidence>
<feature type="compositionally biased region" description="Polar residues" evidence="1">
    <location>
        <begin position="199"/>
        <end position="223"/>
    </location>
</feature>
<accession>A0A9P8WIL0</accession>
<feature type="chain" id="PRO_5040270068" evidence="2">
    <location>
        <begin position="19"/>
        <end position="257"/>
    </location>
</feature>
<dbReference type="PANTHER" id="PTHR40640:SF1">
    <property type="entry name" value="ANCHORED GLYCOPROTEIN, PUTATIVE (AFU_ORTHOLOGUE AFUA_8G04860)-RELATED"/>
    <property type="match status" value="1"/>
</dbReference>